<dbReference type="AlphaFoldDB" id="A0A0Q2XRI7"/>
<dbReference type="EMBL" id="LKHS01000028">
    <property type="protein sequence ID" value="KQH83812.1"/>
    <property type="molecule type" value="Genomic_DNA"/>
</dbReference>
<protein>
    <recommendedName>
        <fullName evidence="3">Tellurite resistance TerB family protein</fullName>
    </recommendedName>
</protein>
<comment type="caution">
    <text evidence="1">The sequence shown here is derived from an EMBL/GenBank/DDBJ whole genome shotgun (WGS) entry which is preliminary data.</text>
</comment>
<sequence>MDLKALLNQALNSEWGQKGTQHAQSLTRDKSTLATFGAGALGGGLLGVLMGSKKSKKLGKSAMKIGGAAALGALAYKVYNDWQAKQPTSAPPAATFDEHNPRHELLILKAMIAAAKADGHVDEHEMAHINQAVQQLGADAGVQTLIELELKKPLDPADIARLAQTPAQAAELYLASCLIVDEQSFMEKAYLSELAKQLRLDDALVAELHQQVREE</sequence>
<proteinExistence type="predicted"/>
<dbReference type="Pfam" id="PF04391">
    <property type="entry name" value="DUF533"/>
    <property type="match status" value="1"/>
</dbReference>
<dbReference type="InterPro" id="IPR029024">
    <property type="entry name" value="TerB-like"/>
</dbReference>
<evidence type="ECO:0008006" key="3">
    <source>
        <dbReference type="Google" id="ProtNLM"/>
    </source>
</evidence>
<dbReference type="Gene3D" id="1.10.3680.10">
    <property type="entry name" value="TerB-like"/>
    <property type="match status" value="1"/>
</dbReference>
<evidence type="ECO:0000313" key="1">
    <source>
        <dbReference type="EMBL" id="KQH83812.1"/>
    </source>
</evidence>
<accession>A0A0Q2XRI7</accession>
<dbReference type="Proteomes" id="UP000051221">
    <property type="component" value="Unassembled WGS sequence"/>
</dbReference>
<reference evidence="1 2" key="1">
    <citation type="submission" date="2015-08" db="EMBL/GenBank/DDBJ databases">
        <title>Antibacterial properties of a collection of Vibrionaceae strains.</title>
        <authorList>
            <person name="Giubergia S."/>
        </authorList>
    </citation>
    <scope>NUCLEOTIDE SEQUENCE [LARGE SCALE GENOMIC DNA]</scope>
    <source>
        <strain evidence="1 2">S0821</strain>
    </source>
</reference>
<dbReference type="FunCoup" id="A0A0Q2XRI7">
    <property type="interactions" value="100"/>
</dbReference>
<keyword evidence="2" id="KW-1185">Reference proteome</keyword>
<evidence type="ECO:0000313" key="2">
    <source>
        <dbReference type="Proteomes" id="UP000051221"/>
    </source>
</evidence>
<dbReference type="SUPFAM" id="SSF158682">
    <property type="entry name" value="TerB-like"/>
    <property type="match status" value="1"/>
</dbReference>
<gene>
    <name evidence="1" type="ORF">AMR76_21105</name>
</gene>
<name>A0A0Q2XRI7_VIBFU</name>
<dbReference type="InParanoid" id="A0A0Q2XRI7"/>
<dbReference type="InterPro" id="IPR007486">
    <property type="entry name" value="YebE"/>
</dbReference>
<dbReference type="CDD" id="cd07178">
    <property type="entry name" value="terB_like_YebE"/>
    <property type="match status" value="1"/>
</dbReference>
<dbReference type="RefSeq" id="WP_055467125.1">
    <property type="nucleotide sequence ID" value="NZ_LKHS01000028.1"/>
</dbReference>
<organism evidence="1 2">
    <name type="scientific">Vibrio furnissii</name>
    <dbReference type="NCBI Taxonomy" id="29494"/>
    <lineage>
        <taxon>Bacteria</taxon>
        <taxon>Pseudomonadati</taxon>
        <taxon>Pseudomonadota</taxon>
        <taxon>Gammaproteobacteria</taxon>
        <taxon>Vibrionales</taxon>
        <taxon>Vibrionaceae</taxon>
        <taxon>Vibrio</taxon>
    </lineage>
</organism>